<feature type="compositionally biased region" description="Basic and acidic residues" evidence="1">
    <location>
        <begin position="542"/>
        <end position="552"/>
    </location>
</feature>
<reference evidence="3 4" key="1">
    <citation type="journal article" date="2022" name="Gigascience">
        <title>A chromosome-level genome assembly and annotation of the desert horned lizard, Phrynosoma platyrhinos, provides insight into chromosomal rearrangements among reptiles.</title>
        <authorList>
            <person name="Koochekian N."/>
            <person name="Ascanio A."/>
            <person name="Farleigh K."/>
            <person name="Card D.C."/>
            <person name="Schield D.R."/>
            <person name="Castoe T.A."/>
            <person name="Jezkova T."/>
        </authorList>
    </citation>
    <scope>NUCLEOTIDE SEQUENCE [LARGE SCALE GENOMIC DNA]</scope>
    <source>
        <strain evidence="3">NK-2021</strain>
    </source>
</reference>
<feature type="compositionally biased region" description="Basic and acidic residues" evidence="1">
    <location>
        <begin position="854"/>
        <end position="872"/>
    </location>
</feature>
<evidence type="ECO:0000256" key="1">
    <source>
        <dbReference type="SAM" id="MobiDB-lite"/>
    </source>
</evidence>
<feature type="compositionally biased region" description="Basic and acidic residues" evidence="1">
    <location>
        <begin position="312"/>
        <end position="332"/>
    </location>
</feature>
<feature type="compositionally biased region" description="Basic and acidic residues" evidence="1">
    <location>
        <begin position="100"/>
        <end position="109"/>
    </location>
</feature>
<evidence type="ECO:0000313" key="4">
    <source>
        <dbReference type="Proteomes" id="UP000826234"/>
    </source>
</evidence>
<dbReference type="Pfam" id="PF15257">
    <property type="entry name" value="DUF4590"/>
    <property type="match status" value="1"/>
</dbReference>
<dbReference type="Proteomes" id="UP000826234">
    <property type="component" value="Unassembled WGS sequence"/>
</dbReference>
<feature type="compositionally biased region" description="Basic and acidic residues" evidence="1">
    <location>
        <begin position="406"/>
        <end position="426"/>
    </location>
</feature>
<feature type="compositionally biased region" description="Basic and acidic residues" evidence="1">
    <location>
        <begin position="341"/>
        <end position="367"/>
    </location>
</feature>
<feature type="compositionally biased region" description="Acidic residues" evidence="1">
    <location>
        <begin position="702"/>
        <end position="716"/>
    </location>
</feature>
<feature type="region of interest" description="Disordered" evidence="1">
    <location>
        <begin position="689"/>
        <end position="726"/>
    </location>
</feature>
<dbReference type="PANTHER" id="PTHR23034:SF2">
    <property type="entry name" value="GLUTAMATE-RICH PROTEIN 3"/>
    <property type="match status" value="1"/>
</dbReference>
<feature type="compositionally biased region" description="Basic and acidic residues" evidence="1">
    <location>
        <begin position="519"/>
        <end position="531"/>
    </location>
</feature>
<feature type="compositionally biased region" description="Acidic residues" evidence="1">
    <location>
        <begin position="499"/>
        <end position="510"/>
    </location>
</feature>
<feature type="compositionally biased region" description="Acidic residues" evidence="1">
    <location>
        <begin position="1076"/>
        <end position="1085"/>
    </location>
</feature>
<feature type="region of interest" description="Disordered" evidence="1">
    <location>
        <begin position="174"/>
        <end position="198"/>
    </location>
</feature>
<dbReference type="InterPro" id="IPR027962">
    <property type="entry name" value="ERICH3"/>
</dbReference>
<feature type="region of interest" description="Disordered" evidence="1">
    <location>
        <begin position="928"/>
        <end position="957"/>
    </location>
</feature>
<feature type="compositionally biased region" description="Acidic residues" evidence="1">
    <location>
        <begin position="1246"/>
        <end position="1255"/>
    </location>
</feature>
<evidence type="ECO:0000313" key="3">
    <source>
        <dbReference type="EMBL" id="KAH0618500.1"/>
    </source>
</evidence>
<dbReference type="PANTHER" id="PTHR23034">
    <property type="entry name" value="GLUTAMATE-RICH PROTEIN 3"/>
    <property type="match status" value="1"/>
</dbReference>
<protein>
    <recommendedName>
        <fullName evidence="2">DUF4590 domain-containing protein</fullName>
    </recommendedName>
</protein>
<feature type="compositionally biased region" description="Basic and acidic residues" evidence="1">
    <location>
        <begin position="930"/>
        <end position="945"/>
    </location>
</feature>
<accession>A0ABQ7SMI8</accession>
<name>A0ABQ7SMI8_PHRPL</name>
<feature type="compositionally biased region" description="Acidic residues" evidence="1">
    <location>
        <begin position="427"/>
        <end position="440"/>
    </location>
</feature>
<feature type="region of interest" description="Disordered" evidence="1">
    <location>
        <begin position="1242"/>
        <end position="1352"/>
    </location>
</feature>
<feature type="region of interest" description="Disordered" evidence="1">
    <location>
        <begin position="290"/>
        <end position="670"/>
    </location>
</feature>
<feature type="region of interest" description="Disordered" evidence="1">
    <location>
        <begin position="1173"/>
        <end position="1216"/>
    </location>
</feature>
<comment type="caution">
    <text evidence="3">The sequence shown here is derived from an EMBL/GenBank/DDBJ whole genome shotgun (WGS) entry which is preliminary data.</text>
</comment>
<proteinExistence type="predicted"/>
<feature type="compositionally biased region" description="Low complexity" evidence="1">
    <location>
        <begin position="451"/>
        <end position="465"/>
    </location>
</feature>
<keyword evidence="4" id="KW-1185">Reference proteome</keyword>
<feature type="compositionally biased region" description="Basic and acidic residues" evidence="1">
    <location>
        <begin position="717"/>
        <end position="726"/>
    </location>
</feature>
<feature type="compositionally biased region" description="Acidic residues" evidence="1">
    <location>
        <begin position="368"/>
        <end position="377"/>
    </location>
</feature>
<feature type="compositionally biased region" description="Acidic residues" evidence="1">
    <location>
        <begin position="1197"/>
        <end position="1210"/>
    </location>
</feature>
<evidence type="ECO:0000259" key="2">
    <source>
        <dbReference type="Pfam" id="PF15257"/>
    </source>
</evidence>
<feature type="region of interest" description="Disordered" evidence="1">
    <location>
        <begin position="1047"/>
        <end position="1121"/>
    </location>
</feature>
<feature type="compositionally biased region" description="Basic and acidic residues" evidence="1">
    <location>
        <begin position="1047"/>
        <end position="1057"/>
    </location>
</feature>
<feature type="domain" description="DUF4590" evidence="2">
    <location>
        <begin position="235"/>
        <end position="269"/>
    </location>
</feature>
<dbReference type="EMBL" id="JAIPUX010005289">
    <property type="protein sequence ID" value="KAH0618500.1"/>
    <property type="molecule type" value="Genomic_DNA"/>
</dbReference>
<feature type="compositionally biased region" description="Acidic residues" evidence="1">
    <location>
        <begin position="300"/>
        <end position="311"/>
    </location>
</feature>
<organism evidence="3 4">
    <name type="scientific">Phrynosoma platyrhinos</name>
    <name type="common">Desert horned lizard</name>
    <dbReference type="NCBI Taxonomy" id="52577"/>
    <lineage>
        <taxon>Eukaryota</taxon>
        <taxon>Metazoa</taxon>
        <taxon>Chordata</taxon>
        <taxon>Craniata</taxon>
        <taxon>Vertebrata</taxon>
        <taxon>Euteleostomi</taxon>
        <taxon>Lepidosauria</taxon>
        <taxon>Squamata</taxon>
        <taxon>Bifurcata</taxon>
        <taxon>Unidentata</taxon>
        <taxon>Episquamata</taxon>
        <taxon>Toxicofera</taxon>
        <taxon>Iguania</taxon>
        <taxon>Phrynosomatidae</taxon>
        <taxon>Phrynosomatinae</taxon>
        <taxon>Phrynosoma</taxon>
    </lineage>
</organism>
<feature type="compositionally biased region" description="Basic and acidic residues" evidence="1">
    <location>
        <begin position="1064"/>
        <end position="1075"/>
    </location>
</feature>
<feature type="region of interest" description="Disordered" evidence="1">
    <location>
        <begin position="841"/>
        <end position="881"/>
    </location>
</feature>
<feature type="compositionally biased region" description="Basic and acidic residues" evidence="1">
    <location>
        <begin position="468"/>
        <end position="498"/>
    </location>
</feature>
<gene>
    <name evidence="3" type="ORF">JD844_017770</name>
</gene>
<feature type="compositionally biased region" description="Basic and acidic residues" evidence="1">
    <location>
        <begin position="128"/>
        <end position="143"/>
    </location>
</feature>
<dbReference type="InterPro" id="IPR048257">
    <property type="entry name" value="DUF4590"/>
</dbReference>
<feature type="compositionally biased region" description="Basic and acidic residues" evidence="1">
    <location>
        <begin position="582"/>
        <end position="592"/>
    </location>
</feature>
<feature type="compositionally biased region" description="Basic and acidic residues" evidence="1">
    <location>
        <begin position="1280"/>
        <end position="1304"/>
    </location>
</feature>
<sequence>SLANYNSLTDKHLAGYFSNTRIRRHLLRSGLISRSGRIISEKEYRLNAMRKDHQKYIRECLAQAIFHKVLDMERHHKVEIKRKLENSARRERVQRIKVERSRKGAEETNHLLSPHPPTAPRNRLGRRKIGERGETENLGDKGVLKPMHPTDYSSGISPYRLPIINNYVIPIPPPPKSEKNMSTMKGVASRGRRFRPTTAPNGLEQLLMRDTGKFYRPQVHSNAYVTMIYLGKAVHLSYDLLDYREEIKIYQQHCGGENLCVYRGKLLEGGPIVALQNICRCIISMGLDKKPSPPKKKMTDEEDAKEEDSEKEEMKYRLRESRSSIGEEKKDSLPQFSPTPAERKAFAKDAEAMEWEDRKEEVQRGTYDEDFEADEEKSDEKVNEEGQADDQMNGMSKSPSDDEKDNLDHEKENKNSSEKALRASDSERDESDGYGESDSEREDKQDKKLASSHSSSSILYSSENVSDSETRKQDEEQDHTDIHSEYESEMTKSQREESQEMDVEEEEAISEVENTTAKHVPDISDELKMESDLQDMSPVSEKLIDMNRKEGMEGDLSVYCRSSSPEEKPSSTGPSEEEEEGECKSVKKKIAEAIEYDQLLSSEPEPSDSSTEDEEEGAVATQDKHEDGSSLAKKSKALKSQKVAEQVEEESQMVGKERALGEEEFVDEECPKETILEEEFLARNAVVPTAKQDQAVSKERELEEEAVVESDLDDAEKDVTYGEGKTSEGKIKVQRKVQKMKVMAAEHEISGGEAISGESQLEGEEVEDYNVTNELIAVGKGSEGEESAEEIIEASEILETIELVGNKGIEGEEHKTNEIMEETLQTDEVLGIEFEEESQKHMLEAESEGNETLQKLEHEEEVVERASLKEDESMMSSGLMRDEYMEEEKYIKIKLGEPDTKDKEITTIHEKGDERDVAEIVEATPCMWGKDLEKTSPEEGKKENMFTEEDSAQKKSKPWVKELGTEKTTLDEESLVQAVREDIEQGETQEMLVSRRATLQRNLEFEKDELFTEIPEALGSVIGEKEREREAEEKVDAKELKTKRKVVVKEETEAEGTKRKRTNKEKVEAERAEREAEAEEEVEDEETKKLLAIKWEMRDEDSETEGEVVSLVTESEGEPVSEMTFMRWQSVMNMRDDTEEEAKHVPESSSQKVTVIGLNREMGKDIEGCLEDEVEETPEESVAGQKSVYLEVQSEGVTDEEENEDEESSTEEQMTGEEIITLADVEEALLIGIQQLITEVSRMNEEVEDKEEEPQEERLAEEMSTQEDPEKEDFVSLVVTKEKWDAESNKAEKEGVREPVERSPLEGNNGSENKTREQEESPAENLTVTKVIHWSMQQSEGEQPPKPTESFD</sequence>
<feature type="region of interest" description="Disordered" evidence="1">
    <location>
        <begin position="100"/>
        <end position="149"/>
    </location>
</feature>
<feature type="non-terminal residue" evidence="3">
    <location>
        <position position="1"/>
    </location>
</feature>